<sequence length="484" mass="52941">MNMKPSFPCERYQPAPLSRREMLSRCGSGFGAVALAALRQDRSFGAAGHSGGPGAAGHGLHHPARAKNVIFLYMDGGPSQIDTFDPKPLLDKFNGKDPGKLFNVEPTQFNNNGSVLASPWKFKQHGESGIPVSSLFPHVAECVDELALIRSMVSEFPEHTFANYFLHTGSGLQGRPSMGAWVNYGLGSGCQNLPGFVVINGGLIPPGGLDCFGSGFLPASYQGSVFKPSGSGVANIARTEPTEMRQRQKLDLVHQLDQFSVDQFGQHDSLESAIRNYEVAYAMQAAVPEIMSVKDETQSTREMYGLESKYEPTRIYGAQCLIARRMIESGVRFIELTCPDVGGDRWDQHNNLEKGHQDNARAVDQPIAGLLKDLRQRGLLDETLVVWAGEFGRTPFAQGKNGRDHNQFGFTVWMAGGGVKPGSIYGATDEWGYKAVENRVEVHDLHATMLHLMGVDHTRSTFRFGGRDMRLTDVKGHVVSDVIA</sequence>
<dbReference type="SUPFAM" id="SSF53649">
    <property type="entry name" value="Alkaline phosphatase-like"/>
    <property type="match status" value="1"/>
</dbReference>
<gene>
    <name evidence="1" type="ORF">K227x_03620</name>
</gene>
<accession>A0A517N4C9</accession>
<dbReference type="PANTHER" id="PTHR43737">
    <property type="entry name" value="BLL7424 PROTEIN"/>
    <property type="match status" value="1"/>
</dbReference>
<evidence type="ECO:0000313" key="2">
    <source>
        <dbReference type="Proteomes" id="UP000318538"/>
    </source>
</evidence>
<name>A0A517N4C9_9BACT</name>
<keyword evidence="2" id="KW-1185">Reference proteome</keyword>
<evidence type="ECO:0000313" key="1">
    <source>
        <dbReference type="EMBL" id="QDT01991.1"/>
    </source>
</evidence>
<dbReference type="EMBL" id="CP036525">
    <property type="protein sequence ID" value="QDT01991.1"/>
    <property type="molecule type" value="Genomic_DNA"/>
</dbReference>
<dbReference type="AlphaFoldDB" id="A0A517N4C9"/>
<evidence type="ECO:0008006" key="3">
    <source>
        <dbReference type="Google" id="ProtNLM"/>
    </source>
</evidence>
<dbReference type="InterPro" id="IPR010869">
    <property type="entry name" value="DUF1501"/>
</dbReference>
<dbReference type="InterPro" id="IPR006311">
    <property type="entry name" value="TAT_signal"/>
</dbReference>
<dbReference type="PANTHER" id="PTHR43737:SF1">
    <property type="entry name" value="DUF1501 DOMAIN-CONTAINING PROTEIN"/>
    <property type="match status" value="1"/>
</dbReference>
<protein>
    <recommendedName>
        <fullName evidence="3">Sulfatase</fullName>
    </recommendedName>
</protein>
<reference evidence="1 2" key="1">
    <citation type="submission" date="2019-02" db="EMBL/GenBank/DDBJ databases">
        <title>Deep-cultivation of Planctomycetes and their phenomic and genomic characterization uncovers novel biology.</title>
        <authorList>
            <person name="Wiegand S."/>
            <person name="Jogler M."/>
            <person name="Boedeker C."/>
            <person name="Pinto D."/>
            <person name="Vollmers J."/>
            <person name="Rivas-Marin E."/>
            <person name="Kohn T."/>
            <person name="Peeters S.H."/>
            <person name="Heuer A."/>
            <person name="Rast P."/>
            <person name="Oberbeckmann S."/>
            <person name="Bunk B."/>
            <person name="Jeske O."/>
            <person name="Meyerdierks A."/>
            <person name="Storesund J.E."/>
            <person name="Kallscheuer N."/>
            <person name="Luecker S."/>
            <person name="Lage O.M."/>
            <person name="Pohl T."/>
            <person name="Merkel B.J."/>
            <person name="Hornburger P."/>
            <person name="Mueller R.-W."/>
            <person name="Bruemmer F."/>
            <person name="Labrenz M."/>
            <person name="Spormann A.M."/>
            <person name="Op den Camp H."/>
            <person name="Overmann J."/>
            <person name="Amann R."/>
            <person name="Jetten M.S.M."/>
            <person name="Mascher T."/>
            <person name="Medema M.H."/>
            <person name="Devos D.P."/>
            <person name="Kaster A.-K."/>
            <person name="Ovreas L."/>
            <person name="Rohde M."/>
            <person name="Galperin M.Y."/>
            <person name="Jogler C."/>
        </authorList>
    </citation>
    <scope>NUCLEOTIDE SEQUENCE [LARGE SCALE GENOMIC DNA]</scope>
    <source>
        <strain evidence="1 2">K22_7</strain>
    </source>
</reference>
<dbReference type="Proteomes" id="UP000318538">
    <property type="component" value="Chromosome"/>
</dbReference>
<organism evidence="1 2">
    <name type="scientific">Rubripirellula lacrimiformis</name>
    <dbReference type="NCBI Taxonomy" id="1930273"/>
    <lineage>
        <taxon>Bacteria</taxon>
        <taxon>Pseudomonadati</taxon>
        <taxon>Planctomycetota</taxon>
        <taxon>Planctomycetia</taxon>
        <taxon>Pirellulales</taxon>
        <taxon>Pirellulaceae</taxon>
        <taxon>Rubripirellula</taxon>
    </lineage>
</organism>
<dbReference type="PROSITE" id="PS51318">
    <property type="entry name" value="TAT"/>
    <property type="match status" value="1"/>
</dbReference>
<dbReference type="Gene3D" id="3.40.720.10">
    <property type="entry name" value="Alkaline Phosphatase, subunit A"/>
    <property type="match status" value="1"/>
</dbReference>
<dbReference type="Pfam" id="PF07394">
    <property type="entry name" value="DUF1501"/>
    <property type="match status" value="1"/>
</dbReference>
<proteinExistence type="predicted"/>
<dbReference type="InterPro" id="IPR017850">
    <property type="entry name" value="Alkaline_phosphatase_core_sf"/>
</dbReference>
<dbReference type="KEGG" id="rlc:K227x_03620"/>